<reference evidence="1 2" key="1">
    <citation type="submission" date="2021-08" db="EMBL/GenBank/DDBJ databases">
        <title>Caldovatus sediminis gen. nov., sp. nov., a moderately thermophilic bacterium isolated from a hot spring.</title>
        <authorList>
            <person name="Hu C.-J."/>
            <person name="Li W.-J."/>
            <person name="Xian W.-D."/>
        </authorList>
    </citation>
    <scope>NUCLEOTIDE SEQUENCE [LARGE SCALE GENOMIC DNA]</scope>
    <source>
        <strain evidence="1 2">SYSU G05006</strain>
    </source>
</reference>
<dbReference type="Proteomes" id="UP001519924">
    <property type="component" value="Unassembled WGS sequence"/>
</dbReference>
<keyword evidence="2" id="KW-1185">Reference proteome</keyword>
<name>A0ABS7F337_9PROT</name>
<evidence type="ECO:0008006" key="3">
    <source>
        <dbReference type="Google" id="ProtNLM"/>
    </source>
</evidence>
<protein>
    <recommendedName>
        <fullName evidence="3">EAL domain-containing protein</fullName>
    </recommendedName>
</protein>
<comment type="caution">
    <text evidence="1">The sequence shown here is derived from an EMBL/GenBank/DDBJ whole genome shotgun (WGS) entry which is preliminary data.</text>
</comment>
<evidence type="ECO:0000313" key="1">
    <source>
        <dbReference type="EMBL" id="MBW8269215.1"/>
    </source>
</evidence>
<evidence type="ECO:0000313" key="2">
    <source>
        <dbReference type="Proteomes" id="UP001519924"/>
    </source>
</evidence>
<dbReference type="RefSeq" id="WP_220116975.1">
    <property type="nucleotide sequence ID" value="NZ_JAHZUY010000012.1"/>
</dbReference>
<proteinExistence type="predicted"/>
<accession>A0ABS7F337</accession>
<dbReference type="InterPro" id="IPR035919">
    <property type="entry name" value="EAL_sf"/>
</dbReference>
<sequence>MILAAHRPAEDGTAPADAGTLPIRAAAVLAAGAGGGRSAAVELVALVRDAVAAGAERQVLLLRLPALLRGGGRGARHAGLLREALAPLRQHPRLRVFDLPNGDVAAVGGPRAPQLEAAHGALRAMLEDGPGPDGRPPAAVRLHRLPEEAAAVLAAIEDALGLTAAASPPGHAAGAAQAPRAPLDGAGLAAAERALAMADLTPFLRRQAVCRLSGEDGAAPEPLWEERRVPLAEIGAVLLPRSDLAAAPHLARRLRRALDRRLLAELARPEELRDLHPLLLPLALESATSAEFLRFDALLPSRLRAGGGLAVALSAEDVLRDPAGYAFARDVLRLRGHRVVLDLSSPALAPLLPMARVRFDLLRLDAQAVQAEAEPGAMARLRAALPAEPGRVVLSEVERPAAIAWGWEMGITLFQGRLVERRRIFG</sequence>
<dbReference type="EMBL" id="JAHZUY010000012">
    <property type="protein sequence ID" value="MBW8269215.1"/>
    <property type="molecule type" value="Genomic_DNA"/>
</dbReference>
<dbReference type="SUPFAM" id="SSF141868">
    <property type="entry name" value="EAL domain-like"/>
    <property type="match status" value="1"/>
</dbReference>
<organism evidence="1 2">
    <name type="scientific">Caldovatus aquaticus</name>
    <dbReference type="NCBI Taxonomy" id="2865671"/>
    <lineage>
        <taxon>Bacteria</taxon>
        <taxon>Pseudomonadati</taxon>
        <taxon>Pseudomonadota</taxon>
        <taxon>Alphaproteobacteria</taxon>
        <taxon>Acetobacterales</taxon>
        <taxon>Roseomonadaceae</taxon>
        <taxon>Caldovatus</taxon>
    </lineage>
</organism>
<gene>
    <name evidence="1" type="ORF">K1J50_06900</name>
</gene>